<dbReference type="RefSeq" id="WP_208058486.1">
    <property type="nucleotide sequence ID" value="NZ_JAGDYP010000003.1"/>
</dbReference>
<evidence type="ECO:0000313" key="2">
    <source>
        <dbReference type="Proteomes" id="UP000681610"/>
    </source>
</evidence>
<gene>
    <name evidence="1" type="ORF">J4N46_05680</name>
</gene>
<organism evidence="1 2">
    <name type="scientific">Capnocytophaga bilenii</name>
    <dbReference type="NCBI Taxonomy" id="2819369"/>
    <lineage>
        <taxon>Bacteria</taxon>
        <taxon>Pseudomonadati</taxon>
        <taxon>Bacteroidota</taxon>
        <taxon>Flavobacteriia</taxon>
        <taxon>Flavobacteriales</taxon>
        <taxon>Flavobacteriaceae</taxon>
        <taxon>Capnocytophaga</taxon>
    </lineage>
</organism>
<evidence type="ECO:0000313" key="1">
    <source>
        <dbReference type="EMBL" id="MBO1883914.1"/>
    </source>
</evidence>
<proteinExistence type="predicted"/>
<sequence length="73" mass="8368">MVTKEQDIWETWDTYELTPGTKDGAFERFRNSEAFQKKIADAKKTLSKGRFIEGVASSLTKTEIAEEFFTNAK</sequence>
<dbReference type="Proteomes" id="UP000681610">
    <property type="component" value="Unassembled WGS sequence"/>
</dbReference>
<keyword evidence="2" id="KW-1185">Reference proteome</keyword>
<accession>A0ABS3PX80</accession>
<protein>
    <submittedName>
        <fullName evidence="1">Uncharacterized protein</fullName>
    </submittedName>
</protein>
<name>A0ABS3PX80_9FLAO</name>
<dbReference type="EMBL" id="JAGDYP010000003">
    <property type="protein sequence ID" value="MBO1883914.1"/>
    <property type="molecule type" value="Genomic_DNA"/>
</dbReference>
<reference evidence="1 2" key="1">
    <citation type="submission" date="2021-03" db="EMBL/GenBank/DDBJ databases">
        <title>Isolation and description of Capnocytophaga bilenii sp. nov., a novel Capnocytophaga species, isolated from a gingivitis subject.</title>
        <authorList>
            <person name="Antezack A."/>
            <person name="Monnet-Corti V."/>
            <person name="La Scola B."/>
        </authorList>
    </citation>
    <scope>NUCLEOTIDE SEQUENCE [LARGE SCALE GENOMIC DNA]</scope>
    <source>
        <strain evidence="1 2">Marseille-Q4570</strain>
    </source>
</reference>
<comment type="caution">
    <text evidence="1">The sequence shown here is derived from an EMBL/GenBank/DDBJ whole genome shotgun (WGS) entry which is preliminary data.</text>
</comment>